<gene>
    <name evidence="4" type="ORF">DX908_04855</name>
</gene>
<sequence>MFRLSYTVRAGIAAALLTSMMGGSAVAQVQANPAAARGDRVEERLIRLENQLRDLQGALYSVEGPQRPLGGTQNFPSGAVLPPDGPSAADTSIRVLQLEQSIAELTGRVEELAYRLERQQEIIERLEGAGSPEFGAPSRLPGIDGIDNPDRGTTGGPVDLLSGEDTGEPEGPMTPTVMLPDDPDRAYDEAYQSVLAADYETAEAKLEAFVAKFPEATQTAEAKFMLGEIYLATGANGEAARIFLDHVSNYKDDPRSPEAYLKLGIAFTRLNRPEEACRVFNAGLKKFPNMEQRLATKYAEERAAAVCN</sequence>
<organism evidence="4 5">
    <name type="scientific">Parvularcula marina</name>
    <dbReference type="NCBI Taxonomy" id="2292771"/>
    <lineage>
        <taxon>Bacteria</taxon>
        <taxon>Pseudomonadati</taxon>
        <taxon>Pseudomonadota</taxon>
        <taxon>Alphaproteobacteria</taxon>
        <taxon>Parvularculales</taxon>
        <taxon>Parvularculaceae</taxon>
        <taxon>Parvularcula</taxon>
    </lineage>
</organism>
<keyword evidence="3" id="KW-0732">Signal</keyword>
<keyword evidence="1" id="KW-0802">TPR repeat</keyword>
<dbReference type="OrthoDB" id="7390214at2"/>
<accession>A0A371RGX5</accession>
<protein>
    <submittedName>
        <fullName evidence="4">Tetratricopeptide repeat protein</fullName>
    </submittedName>
</protein>
<name>A0A371RGX5_9PROT</name>
<feature type="chain" id="PRO_5016629971" evidence="3">
    <location>
        <begin position="28"/>
        <end position="308"/>
    </location>
</feature>
<dbReference type="AlphaFoldDB" id="A0A371RGX5"/>
<dbReference type="InParanoid" id="A0A371RGX5"/>
<evidence type="ECO:0000313" key="4">
    <source>
        <dbReference type="EMBL" id="RFB04665.1"/>
    </source>
</evidence>
<dbReference type="InterPro" id="IPR019734">
    <property type="entry name" value="TPR_rpt"/>
</dbReference>
<dbReference type="SUPFAM" id="SSF48452">
    <property type="entry name" value="TPR-like"/>
    <property type="match status" value="1"/>
</dbReference>
<dbReference type="RefSeq" id="WP_116391297.1">
    <property type="nucleotide sequence ID" value="NZ_CAXQPM010000009.1"/>
</dbReference>
<proteinExistence type="predicted"/>
<dbReference type="PROSITE" id="PS50005">
    <property type="entry name" value="TPR"/>
    <property type="match status" value="1"/>
</dbReference>
<evidence type="ECO:0000256" key="2">
    <source>
        <dbReference type="SAM" id="MobiDB-lite"/>
    </source>
</evidence>
<dbReference type="EMBL" id="QUQO01000001">
    <property type="protein sequence ID" value="RFB04665.1"/>
    <property type="molecule type" value="Genomic_DNA"/>
</dbReference>
<dbReference type="Proteomes" id="UP000264589">
    <property type="component" value="Unassembled WGS sequence"/>
</dbReference>
<feature type="signal peptide" evidence="3">
    <location>
        <begin position="1"/>
        <end position="27"/>
    </location>
</feature>
<dbReference type="Pfam" id="PF13174">
    <property type="entry name" value="TPR_6"/>
    <property type="match status" value="1"/>
</dbReference>
<feature type="repeat" description="TPR" evidence="1">
    <location>
        <begin position="257"/>
        <end position="290"/>
    </location>
</feature>
<comment type="caution">
    <text evidence="4">The sequence shown here is derived from an EMBL/GenBank/DDBJ whole genome shotgun (WGS) entry which is preliminary data.</text>
</comment>
<feature type="region of interest" description="Disordered" evidence="2">
    <location>
        <begin position="127"/>
        <end position="182"/>
    </location>
</feature>
<reference evidence="4 5" key="1">
    <citation type="submission" date="2018-08" db="EMBL/GenBank/DDBJ databases">
        <title>Parvularcula sp. SM1705, isolated from surface water of the South Sea China.</title>
        <authorList>
            <person name="Sun L."/>
        </authorList>
    </citation>
    <scope>NUCLEOTIDE SEQUENCE [LARGE SCALE GENOMIC DNA]</scope>
    <source>
        <strain evidence="4 5">SM1705</strain>
    </source>
</reference>
<evidence type="ECO:0000256" key="1">
    <source>
        <dbReference type="PROSITE-ProRule" id="PRU00339"/>
    </source>
</evidence>
<evidence type="ECO:0000256" key="3">
    <source>
        <dbReference type="SAM" id="SignalP"/>
    </source>
</evidence>
<dbReference type="Pfam" id="PF13432">
    <property type="entry name" value="TPR_16"/>
    <property type="match status" value="1"/>
</dbReference>
<evidence type="ECO:0000313" key="5">
    <source>
        <dbReference type="Proteomes" id="UP000264589"/>
    </source>
</evidence>
<dbReference type="InterPro" id="IPR011990">
    <property type="entry name" value="TPR-like_helical_dom_sf"/>
</dbReference>
<dbReference type="Gene3D" id="1.25.40.10">
    <property type="entry name" value="Tetratricopeptide repeat domain"/>
    <property type="match status" value="1"/>
</dbReference>
<keyword evidence="5" id="KW-1185">Reference proteome</keyword>